<dbReference type="STRING" id="154621.RV11_GL000908"/>
<evidence type="ECO:0000259" key="1">
    <source>
        <dbReference type="Pfam" id="PF08279"/>
    </source>
</evidence>
<dbReference type="InterPro" id="IPR051534">
    <property type="entry name" value="CBASS_pafABC_assoc_protein"/>
</dbReference>
<reference evidence="4 5" key="1">
    <citation type="submission" date="2013-02" db="EMBL/GenBank/DDBJ databases">
        <title>The Genome Sequence of Enterococcus phoeniculicola BAA-412.</title>
        <authorList>
            <consortium name="The Broad Institute Genome Sequencing Platform"/>
            <consortium name="The Broad Institute Genome Sequencing Center for Infectious Disease"/>
            <person name="Earl A.M."/>
            <person name="Gilmore M.S."/>
            <person name="Lebreton F."/>
            <person name="Walker B."/>
            <person name="Young S.K."/>
            <person name="Zeng Q."/>
            <person name="Gargeya S."/>
            <person name="Fitzgerald M."/>
            <person name="Haas B."/>
            <person name="Abouelleil A."/>
            <person name="Alvarado L."/>
            <person name="Arachchi H.M."/>
            <person name="Berlin A.M."/>
            <person name="Chapman S.B."/>
            <person name="Dewar J."/>
            <person name="Goldberg J."/>
            <person name="Griggs A."/>
            <person name="Gujja S."/>
            <person name="Hansen M."/>
            <person name="Howarth C."/>
            <person name="Imamovic A."/>
            <person name="Larimer J."/>
            <person name="McCowan C."/>
            <person name="Murphy C."/>
            <person name="Neiman D."/>
            <person name="Pearson M."/>
            <person name="Priest M."/>
            <person name="Roberts A."/>
            <person name="Saif S."/>
            <person name="Shea T."/>
            <person name="Sisk P."/>
            <person name="Sykes S."/>
            <person name="Wortman J."/>
            <person name="Nusbaum C."/>
            <person name="Birren B."/>
        </authorList>
    </citation>
    <scope>NUCLEOTIDE SEQUENCE [LARGE SCALE GENOMIC DNA]</scope>
    <source>
        <strain evidence="4 5">ATCC BAA-412</strain>
    </source>
</reference>
<dbReference type="HOGENOM" id="CLU_041141_5_1_9"/>
<dbReference type="Gene3D" id="1.10.10.10">
    <property type="entry name" value="Winged helix-like DNA-binding domain superfamily/Winged helix DNA-binding domain"/>
    <property type="match status" value="1"/>
</dbReference>
<feature type="domain" description="Helix-turn-helix type 11" evidence="1">
    <location>
        <begin position="8"/>
        <end position="59"/>
    </location>
</feature>
<dbReference type="PANTHER" id="PTHR34580">
    <property type="match status" value="1"/>
</dbReference>
<keyword evidence="5" id="KW-1185">Reference proteome</keyword>
<dbReference type="PATRIC" id="fig|1158610.3.peg.3082"/>
<protein>
    <recommendedName>
        <fullName evidence="6">HTH deoR-type domain-containing protein</fullName>
    </recommendedName>
</protein>
<dbReference type="PROSITE" id="PS52050">
    <property type="entry name" value="WYL"/>
    <property type="match status" value="1"/>
</dbReference>
<dbReference type="SUPFAM" id="SSF46785">
    <property type="entry name" value="Winged helix' DNA-binding domain"/>
    <property type="match status" value="1"/>
</dbReference>
<dbReference type="PIRSF" id="PIRSF016838">
    <property type="entry name" value="PafC"/>
    <property type="match status" value="1"/>
</dbReference>
<dbReference type="InterPro" id="IPR057727">
    <property type="entry name" value="WCX_dom"/>
</dbReference>
<dbReference type="InterPro" id="IPR028349">
    <property type="entry name" value="PafC-like"/>
</dbReference>
<sequence>MENSRLFETIYYLLNHKKTTAAALANHFEVSTRTIYRDLDTLSKIGIPIYTEPGRNGGIRLLQTFVLEKTLLSAKEQDNLLLALKGTQTLNPEISEQSFSKLKSLFNIPYEDWLEIDFSQWHQLPVSDNKFNELKFAILHKRQIHFHYVSPKGTSEKRVCHPVKLLFKSQAWYCQAYCIEKEAFRTFKINRMYQIEVRNQTFSPMKAPEDTKLLAQPKMISVTLHFSKEILYRVFDEFSYSSIVMQKDGSAHVTAEIPDQEWLVRYLLSFGRYVTVLQPETIRQQMIEEIKQIRNLLDQDYINGS</sequence>
<organism evidence="4 5">
    <name type="scientific">Enterococcus phoeniculicola ATCC BAA-412</name>
    <dbReference type="NCBI Taxonomy" id="1158610"/>
    <lineage>
        <taxon>Bacteria</taxon>
        <taxon>Bacillati</taxon>
        <taxon>Bacillota</taxon>
        <taxon>Bacilli</taxon>
        <taxon>Lactobacillales</taxon>
        <taxon>Enterococcaceae</taxon>
        <taxon>Enterococcus</taxon>
    </lineage>
</organism>
<evidence type="ECO:0000259" key="3">
    <source>
        <dbReference type="Pfam" id="PF25583"/>
    </source>
</evidence>
<evidence type="ECO:0000313" key="5">
    <source>
        <dbReference type="Proteomes" id="UP000013785"/>
    </source>
</evidence>
<dbReference type="InterPro" id="IPR036388">
    <property type="entry name" value="WH-like_DNA-bd_sf"/>
</dbReference>
<evidence type="ECO:0000259" key="2">
    <source>
        <dbReference type="Pfam" id="PF13280"/>
    </source>
</evidence>
<gene>
    <name evidence="4" type="ORF">UC3_03098</name>
</gene>
<dbReference type="Proteomes" id="UP000013785">
    <property type="component" value="Unassembled WGS sequence"/>
</dbReference>
<dbReference type="RefSeq" id="WP_010769732.1">
    <property type="nucleotide sequence ID" value="NZ_ASWE01000001.1"/>
</dbReference>
<proteinExistence type="predicted"/>
<feature type="domain" description="WCX" evidence="3">
    <location>
        <begin position="220"/>
        <end position="293"/>
    </location>
</feature>
<feature type="domain" description="WYL" evidence="2">
    <location>
        <begin position="131"/>
        <end position="197"/>
    </location>
</feature>
<comment type="caution">
    <text evidence="4">The sequence shown here is derived from an EMBL/GenBank/DDBJ whole genome shotgun (WGS) entry which is preliminary data.</text>
</comment>
<accession>R3WLJ2</accession>
<evidence type="ECO:0008006" key="6">
    <source>
        <dbReference type="Google" id="ProtNLM"/>
    </source>
</evidence>
<dbReference type="Pfam" id="PF08279">
    <property type="entry name" value="HTH_11"/>
    <property type="match status" value="1"/>
</dbReference>
<dbReference type="InterPro" id="IPR013196">
    <property type="entry name" value="HTH_11"/>
</dbReference>
<dbReference type="EMBL" id="AJAT01000017">
    <property type="protein sequence ID" value="EOL42745.1"/>
    <property type="molecule type" value="Genomic_DNA"/>
</dbReference>
<name>R3WLJ2_9ENTE</name>
<dbReference type="Pfam" id="PF25583">
    <property type="entry name" value="WCX"/>
    <property type="match status" value="1"/>
</dbReference>
<dbReference type="AlphaFoldDB" id="R3WLJ2"/>
<evidence type="ECO:0000313" key="4">
    <source>
        <dbReference type="EMBL" id="EOL42745.1"/>
    </source>
</evidence>
<dbReference type="Pfam" id="PF13280">
    <property type="entry name" value="WYL"/>
    <property type="match status" value="1"/>
</dbReference>
<dbReference type="OrthoDB" id="9815009at2"/>
<dbReference type="eggNOG" id="COG2378">
    <property type="taxonomic scope" value="Bacteria"/>
</dbReference>
<dbReference type="InterPro" id="IPR036390">
    <property type="entry name" value="WH_DNA-bd_sf"/>
</dbReference>
<dbReference type="PANTHER" id="PTHR34580:SF1">
    <property type="entry name" value="PROTEIN PAFC"/>
    <property type="match status" value="1"/>
</dbReference>
<dbReference type="InterPro" id="IPR026881">
    <property type="entry name" value="WYL_dom"/>
</dbReference>